<keyword evidence="5" id="KW-0235">DNA replication</keyword>
<evidence type="ECO:0000256" key="6">
    <source>
        <dbReference type="ARBA" id="ARBA00022932"/>
    </source>
</evidence>
<name>A0A884P6I4_CYCAE</name>
<dbReference type="GO" id="GO:0003677">
    <property type="term" value="F:DNA binding"/>
    <property type="evidence" value="ECO:0007669"/>
    <property type="project" value="UniProtKB-KW"/>
</dbReference>
<organism evidence="10">
    <name type="scientific">Cyclocybe aegerita</name>
    <name type="common">Black poplar mushroom</name>
    <name type="synonym">Agrocybe aegerita</name>
    <dbReference type="NCBI Taxonomy" id="1973307"/>
    <lineage>
        <taxon>Eukaryota</taxon>
        <taxon>Fungi</taxon>
        <taxon>Dikarya</taxon>
        <taxon>Basidiomycota</taxon>
        <taxon>Agaricomycotina</taxon>
        <taxon>Agaricomycetes</taxon>
        <taxon>Agaricomycetidae</taxon>
        <taxon>Agaricales</taxon>
        <taxon>Agaricineae</taxon>
        <taxon>Bolbitiaceae</taxon>
        <taxon>Cyclocybe</taxon>
    </lineage>
</organism>
<reference evidence="10" key="1">
    <citation type="journal article" date="2020" name="Comput. Struct. Biotechnol. J.">
        <title>Large inverted repeats identified by intra-specific comparison of mitochondrial genomes provide insights into the evolution of Agrocybe aegerita.</title>
        <authorList>
            <person name="Liu X."/>
            <person name="Wu X."/>
            <person name="Tan H."/>
            <person name="Xie B."/>
            <person name="Deng Y."/>
        </authorList>
    </citation>
    <scope>NUCLEOTIDE SEQUENCE</scope>
    <source>
        <strain evidence="10">Ag0067</strain>
    </source>
</reference>
<dbReference type="SUPFAM" id="SSF56672">
    <property type="entry name" value="DNA/RNA polymerases"/>
    <property type="match status" value="1"/>
</dbReference>
<keyword evidence="6" id="KW-0239">DNA-directed DNA polymerase</keyword>
<accession>A0A884P6I4</accession>
<feature type="domain" description="DNA-directed DNA polymerase family B mitochondria/virus" evidence="9">
    <location>
        <begin position="2"/>
        <end position="94"/>
    </location>
</feature>
<dbReference type="AlphaFoldDB" id="A0A884P6I4"/>
<keyword evidence="10" id="KW-0496">Mitochondrion</keyword>
<evidence type="ECO:0000256" key="7">
    <source>
        <dbReference type="ARBA" id="ARBA00023125"/>
    </source>
</evidence>
<evidence type="ECO:0000256" key="1">
    <source>
        <dbReference type="ARBA" id="ARBA00005755"/>
    </source>
</evidence>
<keyword evidence="3" id="KW-0808">Transferase</keyword>
<evidence type="ECO:0000256" key="2">
    <source>
        <dbReference type="ARBA" id="ARBA00012417"/>
    </source>
</evidence>
<dbReference type="Pfam" id="PF03175">
    <property type="entry name" value="DNA_pol_B_2"/>
    <property type="match status" value="1"/>
</dbReference>
<sequence>MLFSEEMYNAMKYGYKIEILWGYTFESTKIFTDNINDLFQMRLDYPKSDPMNYIAKILMNNLYGRFGMDDNFTYSDIMNKVDYYKYKKLDKNNSILDLALFFFFFWPAPKRQRLN</sequence>
<geneLocation type="mitochondrion" evidence="10"/>
<protein>
    <recommendedName>
        <fullName evidence="2">DNA-directed DNA polymerase</fullName>
        <ecNumber evidence="2">2.7.7.7</ecNumber>
    </recommendedName>
</protein>
<keyword evidence="7" id="KW-0238">DNA-binding</keyword>
<dbReference type="GO" id="GO:0006260">
    <property type="term" value="P:DNA replication"/>
    <property type="evidence" value="ECO:0007669"/>
    <property type="project" value="UniProtKB-KW"/>
</dbReference>
<dbReference type="EC" id="2.7.7.7" evidence="2"/>
<dbReference type="GO" id="GO:0000166">
    <property type="term" value="F:nucleotide binding"/>
    <property type="evidence" value="ECO:0007669"/>
    <property type="project" value="InterPro"/>
</dbReference>
<dbReference type="RefSeq" id="YP_010146941.1">
    <property type="nucleotide sequence ID" value="NC_057071.1"/>
</dbReference>
<dbReference type="InterPro" id="IPR004868">
    <property type="entry name" value="DNA-dir_DNA_pol_B_mt/vir"/>
</dbReference>
<dbReference type="GO" id="GO:0003887">
    <property type="term" value="F:DNA-directed DNA polymerase activity"/>
    <property type="evidence" value="ECO:0007669"/>
    <property type="project" value="UniProtKB-KW"/>
</dbReference>
<comment type="similarity">
    <text evidence="1">Belongs to the DNA polymerase type-B family.</text>
</comment>
<keyword evidence="4" id="KW-0548">Nucleotidyltransferase</keyword>
<evidence type="ECO:0000259" key="9">
    <source>
        <dbReference type="Pfam" id="PF03175"/>
    </source>
</evidence>
<evidence type="ECO:0000256" key="4">
    <source>
        <dbReference type="ARBA" id="ARBA00022695"/>
    </source>
</evidence>
<dbReference type="InterPro" id="IPR043502">
    <property type="entry name" value="DNA/RNA_pol_sf"/>
</dbReference>
<evidence type="ECO:0000313" key="10">
    <source>
        <dbReference type="EMBL" id="QQP21450.1"/>
    </source>
</evidence>
<evidence type="ECO:0000256" key="5">
    <source>
        <dbReference type="ARBA" id="ARBA00022705"/>
    </source>
</evidence>
<evidence type="ECO:0000256" key="3">
    <source>
        <dbReference type="ARBA" id="ARBA00022679"/>
    </source>
</evidence>
<gene>
    <name evidence="10" type="primary">orf115</name>
</gene>
<dbReference type="GeneID" id="67144780"/>
<evidence type="ECO:0000256" key="8">
    <source>
        <dbReference type="ARBA" id="ARBA00049244"/>
    </source>
</evidence>
<proteinExistence type="inferred from homology"/>
<comment type="catalytic activity">
    <reaction evidence="8">
        <text>DNA(n) + a 2'-deoxyribonucleoside 5'-triphosphate = DNA(n+1) + diphosphate</text>
        <dbReference type="Rhea" id="RHEA:22508"/>
        <dbReference type="Rhea" id="RHEA-COMP:17339"/>
        <dbReference type="Rhea" id="RHEA-COMP:17340"/>
        <dbReference type="ChEBI" id="CHEBI:33019"/>
        <dbReference type="ChEBI" id="CHEBI:61560"/>
        <dbReference type="ChEBI" id="CHEBI:173112"/>
        <dbReference type="EC" id="2.7.7.7"/>
    </reaction>
</comment>
<dbReference type="EMBL" id="MT364879">
    <property type="protein sequence ID" value="QQP21450.1"/>
    <property type="molecule type" value="Genomic_DNA"/>
</dbReference>